<organism evidence="8 9">
    <name type="scientific">Helicobacter cetorum (strain ATCC BAA-429 / MIT 00-7128)</name>
    <dbReference type="NCBI Taxonomy" id="182217"/>
    <lineage>
        <taxon>Bacteria</taxon>
        <taxon>Pseudomonadati</taxon>
        <taxon>Campylobacterota</taxon>
        <taxon>Epsilonproteobacteria</taxon>
        <taxon>Campylobacterales</taxon>
        <taxon>Helicobacteraceae</taxon>
        <taxon>Helicobacter</taxon>
    </lineage>
</organism>
<dbReference type="InterPro" id="IPR051449">
    <property type="entry name" value="ABC-2_transporter_component"/>
</dbReference>
<dbReference type="PANTHER" id="PTHR30294">
    <property type="entry name" value="MEMBRANE COMPONENT OF ABC TRANSPORTER YHHJ-RELATED"/>
    <property type="match status" value="1"/>
</dbReference>
<dbReference type="AlphaFoldDB" id="I0EKX1"/>
<comment type="subcellular location">
    <subcellularLocation>
        <location evidence="1">Cell membrane</location>
        <topology evidence="1">Multi-pass membrane protein</topology>
    </subcellularLocation>
</comment>
<evidence type="ECO:0000256" key="5">
    <source>
        <dbReference type="ARBA" id="ARBA00023136"/>
    </source>
</evidence>
<evidence type="ECO:0000313" key="8">
    <source>
        <dbReference type="EMBL" id="AFI03590.1"/>
    </source>
</evidence>
<feature type="domain" description="ABC-2 type transporter transmembrane" evidence="7">
    <location>
        <begin position="20"/>
        <end position="363"/>
    </location>
</feature>
<keyword evidence="3 6" id="KW-0812">Transmembrane</keyword>
<dbReference type="RefSeq" id="WP_014660463.1">
    <property type="nucleotide sequence ID" value="NC_017737.1"/>
</dbReference>
<evidence type="ECO:0000256" key="2">
    <source>
        <dbReference type="ARBA" id="ARBA00022475"/>
    </source>
</evidence>
<dbReference type="GO" id="GO:0005886">
    <property type="term" value="C:plasma membrane"/>
    <property type="evidence" value="ECO:0007669"/>
    <property type="project" value="UniProtKB-SubCell"/>
</dbReference>
<protein>
    <submittedName>
        <fullName evidence="8">Antibiotic transport system permease protein</fullName>
    </submittedName>
</protein>
<dbReference type="eggNOG" id="COG0842">
    <property type="taxonomic scope" value="Bacteria"/>
</dbReference>
<dbReference type="KEGG" id="hce:HCW_01525"/>
<dbReference type="Pfam" id="PF12698">
    <property type="entry name" value="ABC2_membrane_3"/>
    <property type="match status" value="1"/>
</dbReference>
<feature type="transmembrane region" description="Helical" evidence="6">
    <location>
        <begin position="181"/>
        <end position="205"/>
    </location>
</feature>
<keyword evidence="5 6" id="KW-0472">Membrane</keyword>
<feature type="transmembrane region" description="Helical" evidence="6">
    <location>
        <begin position="20"/>
        <end position="37"/>
    </location>
</feature>
<dbReference type="Proteomes" id="UP000005010">
    <property type="component" value="Chromosome"/>
</dbReference>
<keyword evidence="9" id="KW-1185">Reference proteome</keyword>
<sequence length="379" mass="42397">MNFLSLLLKEFKAFLANRGVLFVVIGGSIMYGMLYPLPYLNDVVTHQKIALVDEDNSALSRQFAFMAQSSNSLNIAYKSPSMLEARELLKEEKIYGILHIPYHFEANIYKQIPTTIDFYANANYFLIYGTLATAVVDSVNALNDEIKFKRNAQREEAKLETNIVGIKPIALYNPSEGYLNYALSSVFVFILHQVMLIGASMLTSARRLETISCGKKQIACILSARLVMFMVVLSVFMMLYFGVLFPIHGIERHASALVVFANSAVFMLSTLSLGIFLGTWIKNPAYTTQIVLISSLPLIFMMGFVWPFESLPIGLQVFANMIPAYHGISLLVRLNQMQAEFVDVASHFYALLTIFVVSFVGSVWKLGIIKAQKSTHANA</sequence>
<dbReference type="PANTHER" id="PTHR30294:SF46">
    <property type="entry name" value="ABC TRANSPORTER PERMEASE"/>
    <property type="match status" value="1"/>
</dbReference>
<dbReference type="InterPro" id="IPR013525">
    <property type="entry name" value="ABC2_TM"/>
</dbReference>
<dbReference type="Gene3D" id="3.40.1710.10">
    <property type="entry name" value="abc type-2 transporter like domain"/>
    <property type="match status" value="1"/>
</dbReference>
<evidence type="ECO:0000259" key="7">
    <source>
        <dbReference type="Pfam" id="PF12698"/>
    </source>
</evidence>
<dbReference type="STRING" id="182217.HCW_01525"/>
<evidence type="ECO:0000256" key="6">
    <source>
        <dbReference type="SAM" id="Phobius"/>
    </source>
</evidence>
<proteinExistence type="predicted"/>
<accession>I0EKX1</accession>
<keyword evidence="4 6" id="KW-1133">Transmembrane helix</keyword>
<dbReference type="eggNOG" id="COG1511">
    <property type="taxonomic scope" value="Bacteria"/>
</dbReference>
<reference evidence="9" key="1">
    <citation type="submission" date="2012-04" db="EMBL/GenBank/DDBJ databases">
        <title>Complete genome sequence of Helicobacter cetorum strain MIT 00-7128.</title>
        <authorList>
            <person name="Kersulyte D."/>
            <person name="Berg D.E."/>
        </authorList>
    </citation>
    <scope>NUCLEOTIDE SEQUENCE [LARGE SCALE GENOMIC DNA]</scope>
    <source>
        <strain evidence="9">MIT 00-7128</strain>
    </source>
</reference>
<feature type="transmembrane region" description="Helical" evidence="6">
    <location>
        <begin position="344"/>
        <end position="364"/>
    </location>
</feature>
<evidence type="ECO:0000313" key="9">
    <source>
        <dbReference type="Proteomes" id="UP000005010"/>
    </source>
</evidence>
<feature type="transmembrane region" description="Helical" evidence="6">
    <location>
        <begin position="254"/>
        <end position="278"/>
    </location>
</feature>
<name>I0EKX1_HELC0</name>
<dbReference type="PATRIC" id="fig|182217.3.peg.318"/>
<keyword evidence="2" id="KW-1003">Cell membrane</keyword>
<dbReference type="HOGENOM" id="CLU_039483_10_1_7"/>
<gene>
    <name evidence="8" type="ordered locus">HCW_01525</name>
</gene>
<feature type="transmembrane region" description="Helical" evidence="6">
    <location>
        <begin position="226"/>
        <end position="248"/>
    </location>
</feature>
<feature type="transmembrane region" description="Helical" evidence="6">
    <location>
        <begin position="290"/>
        <end position="307"/>
    </location>
</feature>
<dbReference type="EMBL" id="CP003479">
    <property type="protein sequence ID" value="AFI03590.1"/>
    <property type="molecule type" value="Genomic_DNA"/>
</dbReference>
<evidence type="ECO:0000256" key="1">
    <source>
        <dbReference type="ARBA" id="ARBA00004651"/>
    </source>
</evidence>
<dbReference type="GO" id="GO:0140359">
    <property type="term" value="F:ABC-type transporter activity"/>
    <property type="evidence" value="ECO:0007669"/>
    <property type="project" value="InterPro"/>
</dbReference>
<evidence type="ECO:0000256" key="3">
    <source>
        <dbReference type="ARBA" id="ARBA00022692"/>
    </source>
</evidence>
<evidence type="ECO:0000256" key="4">
    <source>
        <dbReference type="ARBA" id="ARBA00022989"/>
    </source>
</evidence>